<evidence type="ECO:0000313" key="4">
    <source>
        <dbReference type="Proteomes" id="UP000226442"/>
    </source>
</evidence>
<gene>
    <name evidence="3" type="ORF">CP500_015730</name>
</gene>
<dbReference type="SUPFAM" id="SSF47598">
    <property type="entry name" value="Ribbon-helix-helix"/>
    <property type="match status" value="1"/>
</dbReference>
<dbReference type="InterPro" id="IPR038296">
    <property type="entry name" value="ParD_sf"/>
</dbReference>
<dbReference type="InterPro" id="IPR022789">
    <property type="entry name" value="ParD"/>
</dbReference>
<evidence type="ECO:0000256" key="1">
    <source>
        <dbReference type="ARBA" id="ARBA00008580"/>
    </source>
</evidence>
<keyword evidence="2" id="KW-1277">Toxin-antitoxin system</keyword>
<dbReference type="Pfam" id="PF03693">
    <property type="entry name" value="ParD_antitoxin"/>
    <property type="match status" value="1"/>
</dbReference>
<keyword evidence="4" id="KW-1185">Reference proteome</keyword>
<protein>
    <submittedName>
        <fullName evidence="3">Type II toxin-antitoxin system ParD family antitoxin</fullName>
    </submittedName>
</protein>
<dbReference type="RefSeq" id="WP_096830671.1">
    <property type="nucleotide sequence ID" value="NZ_NXIB02000095.1"/>
</dbReference>
<name>A0A2G4EY99_9CYAN</name>
<dbReference type="CDD" id="cd22231">
    <property type="entry name" value="RHH_NikR_HicB-like"/>
    <property type="match status" value="1"/>
</dbReference>
<dbReference type="PANTHER" id="PTHR36582:SF2">
    <property type="entry name" value="ANTITOXIN PARD"/>
    <property type="match status" value="1"/>
</dbReference>
<dbReference type="InterPro" id="IPR010985">
    <property type="entry name" value="Ribbon_hlx_hlx"/>
</dbReference>
<dbReference type="Proteomes" id="UP000226442">
    <property type="component" value="Unassembled WGS sequence"/>
</dbReference>
<comment type="caution">
    <text evidence="3">The sequence shown here is derived from an EMBL/GenBank/DDBJ whole genome shotgun (WGS) entry which is preliminary data.</text>
</comment>
<dbReference type="OrthoDB" id="517705at2"/>
<sequence>MNVSLTPELEKFVQQKVKTGRYLSVSEVIREALRLLEERDMQRQMRIEKLRQEVAVGIEQSDRGEIFDGEEVVAEILEEIELEERAINE</sequence>
<evidence type="ECO:0000256" key="2">
    <source>
        <dbReference type="ARBA" id="ARBA00022649"/>
    </source>
</evidence>
<accession>A0A2G4EY99</accession>
<dbReference type="Gene3D" id="6.10.10.120">
    <property type="entry name" value="Antitoxin ParD1-like"/>
    <property type="match status" value="1"/>
</dbReference>
<comment type="similarity">
    <text evidence="1">Belongs to the ParD antitoxin family.</text>
</comment>
<dbReference type="EMBL" id="NXIB02000095">
    <property type="protein sequence ID" value="PHX54515.1"/>
    <property type="molecule type" value="Genomic_DNA"/>
</dbReference>
<organism evidence="3 4">
    <name type="scientific">Tychonema bourrellyi FEM_GT703</name>
    <dbReference type="NCBI Taxonomy" id="2040638"/>
    <lineage>
        <taxon>Bacteria</taxon>
        <taxon>Bacillati</taxon>
        <taxon>Cyanobacteriota</taxon>
        <taxon>Cyanophyceae</taxon>
        <taxon>Oscillatoriophycideae</taxon>
        <taxon>Oscillatoriales</taxon>
        <taxon>Microcoleaceae</taxon>
        <taxon>Tychonema</taxon>
    </lineage>
</organism>
<dbReference type="NCBIfam" id="TIGR02606">
    <property type="entry name" value="antidote_CC2985"/>
    <property type="match status" value="1"/>
</dbReference>
<evidence type="ECO:0000313" key="3">
    <source>
        <dbReference type="EMBL" id="PHX54515.1"/>
    </source>
</evidence>
<dbReference type="GO" id="GO:0006355">
    <property type="term" value="P:regulation of DNA-templated transcription"/>
    <property type="evidence" value="ECO:0007669"/>
    <property type="project" value="InterPro"/>
</dbReference>
<dbReference type="AlphaFoldDB" id="A0A2G4EY99"/>
<proteinExistence type="inferred from homology"/>
<reference evidence="3" key="1">
    <citation type="submission" date="2017-10" db="EMBL/GenBank/DDBJ databases">
        <title>Draft genome sequence of the planktic cyanobacteria Tychonema bourrellyi isolated from alpine lentic freshwater.</title>
        <authorList>
            <person name="Tett A."/>
            <person name="Armanini F."/>
            <person name="Asnicar F."/>
            <person name="Boscaini A."/>
            <person name="Pasolli E."/>
            <person name="Zolfo M."/>
            <person name="Donati C."/>
            <person name="Salmaso N."/>
            <person name="Segata N."/>
        </authorList>
    </citation>
    <scope>NUCLEOTIDE SEQUENCE</scope>
    <source>
        <strain evidence="3">FEM_GT703</strain>
    </source>
</reference>
<dbReference type="PANTHER" id="PTHR36582">
    <property type="entry name" value="ANTITOXIN PARD"/>
    <property type="match status" value="1"/>
</dbReference>